<reference evidence="8 9" key="1">
    <citation type="submission" date="2019-03" db="EMBL/GenBank/DDBJ databases">
        <title>Genomic Encyclopedia of Type Strains, Phase IV (KMG-IV): sequencing the most valuable type-strain genomes for metagenomic binning, comparative biology and taxonomic classification.</title>
        <authorList>
            <person name="Goeker M."/>
        </authorList>
    </citation>
    <scope>NUCLEOTIDE SEQUENCE [LARGE SCALE GENOMIC DNA]</scope>
    <source>
        <strain evidence="8 9">DSM 25894</strain>
    </source>
</reference>
<organism evidence="8 9">
    <name type="scientific">Melghiribacillus thermohalophilus</name>
    <dbReference type="NCBI Taxonomy" id="1324956"/>
    <lineage>
        <taxon>Bacteria</taxon>
        <taxon>Bacillati</taxon>
        <taxon>Bacillota</taxon>
        <taxon>Bacilli</taxon>
        <taxon>Bacillales</taxon>
        <taxon>Bacillaceae</taxon>
        <taxon>Melghiribacillus</taxon>
    </lineage>
</organism>
<evidence type="ECO:0000313" key="8">
    <source>
        <dbReference type="EMBL" id="TCT21730.1"/>
    </source>
</evidence>
<evidence type="ECO:0000256" key="2">
    <source>
        <dbReference type="ARBA" id="ARBA00008814"/>
    </source>
</evidence>
<sequence>MNRKKGLIFWSIISLLFLLLLSACAGETNGENETADSSEKTSDSNSDGDSASDDETRVIETVKGEVEVPANPKRIVTDLYLADFLALGVKPVGANEWSLRNPFIEDQIDGIEDIGAPISVEKVLQLQPDLIVVQSDENYEKLNQIAPTIVIPYASEGDFYGELRKIAEIIGKEQEAEDWIASFEEKAAAEREKIKPFIEEGETFGIYEIADEKIYIFGDNWGRGGHVLYRALQLDPPALMQELIGEGTQYKELSLEALPGYAADHMFITTYNSQAQGPDEELFEKMKSSAVWSNLDAIKNNQVYLMNFLHMYYADPYSLEAQLELMVEKITGSQE</sequence>
<dbReference type="GO" id="GO:1901678">
    <property type="term" value="P:iron coordination entity transport"/>
    <property type="evidence" value="ECO:0007669"/>
    <property type="project" value="UniProtKB-ARBA"/>
</dbReference>
<dbReference type="Proteomes" id="UP000294650">
    <property type="component" value="Unassembled WGS sequence"/>
</dbReference>
<keyword evidence="9" id="KW-1185">Reference proteome</keyword>
<evidence type="ECO:0000256" key="6">
    <source>
        <dbReference type="SAM" id="SignalP"/>
    </source>
</evidence>
<evidence type="ECO:0000259" key="7">
    <source>
        <dbReference type="PROSITE" id="PS50983"/>
    </source>
</evidence>
<protein>
    <submittedName>
        <fullName evidence="8">Iron complex transport system substrate-binding protein</fullName>
    </submittedName>
</protein>
<gene>
    <name evidence="8" type="ORF">EDD68_11034</name>
</gene>
<dbReference type="PANTHER" id="PTHR30532:SF26">
    <property type="entry name" value="IRON(3+)-HYDROXAMATE-BINDING PROTEIN FHUD"/>
    <property type="match status" value="1"/>
</dbReference>
<dbReference type="GO" id="GO:0030288">
    <property type="term" value="C:outer membrane-bounded periplasmic space"/>
    <property type="evidence" value="ECO:0007669"/>
    <property type="project" value="TreeGrafter"/>
</dbReference>
<keyword evidence="4 6" id="KW-0732">Signal</keyword>
<evidence type="ECO:0000256" key="4">
    <source>
        <dbReference type="ARBA" id="ARBA00022729"/>
    </source>
</evidence>
<feature type="chain" id="PRO_5020754947" evidence="6">
    <location>
        <begin position="26"/>
        <end position="335"/>
    </location>
</feature>
<evidence type="ECO:0000256" key="1">
    <source>
        <dbReference type="ARBA" id="ARBA00004193"/>
    </source>
</evidence>
<comment type="caution">
    <text evidence="8">The sequence shown here is derived from an EMBL/GenBank/DDBJ whole genome shotgun (WGS) entry which is preliminary data.</text>
</comment>
<dbReference type="PANTHER" id="PTHR30532">
    <property type="entry name" value="IRON III DICITRATE-BINDING PERIPLASMIC PROTEIN"/>
    <property type="match status" value="1"/>
</dbReference>
<feature type="signal peptide" evidence="6">
    <location>
        <begin position="1"/>
        <end position="25"/>
    </location>
</feature>
<evidence type="ECO:0000256" key="3">
    <source>
        <dbReference type="ARBA" id="ARBA00022448"/>
    </source>
</evidence>
<dbReference type="Gene3D" id="3.40.50.1980">
    <property type="entry name" value="Nitrogenase molybdenum iron protein domain"/>
    <property type="match status" value="2"/>
</dbReference>
<dbReference type="PROSITE" id="PS51257">
    <property type="entry name" value="PROKAR_LIPOPROTEIN"/>
    <property type="match status" value="1"/>
</dbReference>
<dbReference type="SUPFAM" id="SSF53807">
    <property type="entry name" value="Helical backbone' metal receptor"/>
    <property type="match status" value="1"/>
</dbReference>
<evidence type="ECO:0000256" key="5">
    <source>
        <dbReference type="SAM" id="MobiDB-lite"/>
    </source>
</evidence>
<dbReference type="OrthoDB" id="2241086at2"/>
<dbReference type="GO" id="GO:0005886">
    <property type="term" value="C:plasma membrane"/>
    <property type="evidence" value="ECO:0007669"/>
    <property type="project" value="UniProtKB-SubCell"/>
</dbReference>
<accession>A0A4R3MYI6</accession>
<dbReference type="PROSITE" id="PS50983">
    <property type="entry name" value="FE_B12_PBP"/>
    <property type="match status" value="1"/>
</dbReference>
<comment type="subcellular location">
    <subcellularLocation>
        <location evidence="1">Cell membrane</location>
        <topology evidence="1">Lipid-anchor</topology>
    </subcellularLocation>
</comment>
<dbReference type="Pfam" id="PF01497">
    <property type="entry name" value="Peripla_BP_2"/>
    <property type="match status" value="1"/>
</dbReference>
<dbReference type="AlphaFoldDB" id="A0A4R3MYI6"/>
<dbReference type="RefSeq" id="WP_132371800.1">
    <property type="nucleotide sequence ID" value="NZ_SMAN01000010.1"/>
</dbReference>
<comment type="similarity">
    <text evidence="2">Belongs to the bacterial solute-binding protein 8 family.</text>
</comment>
<name>A0A4R3MYI6_9BACI</name>
<dbReference type="EMBL" id="SMAN01000010">
    <property type="protein sequence ID" value="TCT21730.1"/>
    <property type="molecule type" value="Genomic_DNA"/>
</dbReference>
<dbReference type="InterPro" id="IPR051313">
    <property type="entry name" value="Bact_iron-sidero_bind"/>
</dbReference>
<feature type="region of interest" description="Disordered" evidence="5">
    <location>
        <begin position="29"/>
        <end position="55"/>
    </location>
</feature>
<evidence type="ECO:0000313" key="9">
    <source>
        <dbReference type="Proteomes" id="UP000294650"/>
    </source>
</evidence>
<feature type="domain" description="Fe/B12 periplasmic-binding" evidence="7">
    <location>
        <begin position="72"/>
        <end position="334"/>
    </location>
</feature>
<keyword evidence="3" id="KW-0813">Transport</keyword>
<proteinExistence type="inferred from homology"/>
<dbReference type="InterPro" id="IPR002491">
    <property type="entry name" value="ABC_transptr_periplasmic_BD"/>
</dbReference>